<evidence type="ECO:0000256" key="1">
    <source>
        <dbReference type="SAM" id="MobiDB-lite"/>
    </source>
</evidence>
<reference evidence="2 3" key="1">
    <citation type="journal article" date="2020" name="ISME J.">
        <title>Comparative genomics reveals insights into cyanobacterial evolution and habitat adaptation.</title>
        <authorList>
            <person name="Chen M.Y."/>
            <person name="Teng W.K."/>
            <person name="Zhao L."/>
            <person name="Hu C.X."/>
            <person name="Zhou Y.K."/>
            <person name="Han B.P."/>
            <person name="Song L.R."/>
            <person name="Shu W.S."/>
        </authorList>
    </citation>
    <scope>NUCLEOTIDE SEQUENCE [LARGE SCALE GENOMIC DNA]</scope>
    <source>
        <strain evidence="2 3">FACHB-1040</strain>
    </source>
</reference>
<accession>A0ABR8C0S3</accession>
<proteinExistence type="predicted"/>
<protein>
    <submittedName>
        <fullName evidence="2">Uncharacterized protein</fullName>
    </submittedName>
</protein>
<evidence type="ECO:0000313" key="2">
    <source>
        <dbReference type="EMBL" id="MBD2279651.1"/>
    </source>
</evidence>
<comment type="caution">
    <text evidence="2">The sequence shown here is derived from an EMBL/GenBank/DDBJ whole genome shotgun (WGS) entry which is preliminary data.</text>
</comment>
<organism evidence="2 3">
    <name type="scientific">Aphanizomenon flos-aquae FACHB-1040</name>
    <dbReference type="NCBI Taxonomy" id="2692887"/>
    <lineage>
        <taxon>Bacteria</taxon>
        <taxon>Bacillati</taxon>
        <taxon>Cyanobacteriota</taxon>
        <taxon>Cyanophyceae</taxon>
        <taxon>Nostocales</taxon>
        <taxon>Aphanizomenonaceae</taxon>
        <taxon>Aphanizomenon</taxon>
    </lineage>
</organism>
<feature type="region of interest" description="Disordered" evidence="1">
    <location>
        <begin position="65"/>
        <end position="87"/>
    </location>
</feature>
<dbReference type="EMBL" id="JACJQT010000041">
    <property type="protein sequence ID" value="MBD2279651.1"/>
    <property type="molecule type" value="Genomic_DNA"/>
</dbReference>
<dbReference type="RefSeq" id="WP_190383510.1">
    <property type="nucleotide sequence ID" value="NZ_JACJQT010000041.1"/>
</dbReference>
<feature type="compositionally biased region" description="Polar residues" evidence="1">
    <location>
        <begin position="78"/>
        <end position="87"/>
    </location>
</feature>
<keyword evidence="3" id="KW-1185">Reference proteome</keyword>
<name>A0ABR8C0S3_APHFL</name>
<sequence>MPQTILKEILSQLDSLEQDELQQLNQAIQICLTDKAQVNQITNFHQALLTAGLVKQIKQPADSKQHERKLIQAEGKPVSQTIIEERR</sequence>
<evidence type="ECO:0000313" key="3">
    <source>
        <dbReference type="Proteomes" id="UP000606721"/>
    </source>
</evidence>
<gene>
    <name evidence="2" type="ORF">H6F99_15525</name>
</gene>
<dbReference type="Proteomes" id="UP000606721">
    <property type="component" value="Unassembled WGS sequence"/>
</dbReference>